<feature type="transmembrane region" description="Helical" evidence="1">
    <location>
        <begin position="752"/>
        <end position="777"/>
    </location>
</feature>
<keyword evidence="1" id="KW-0812">Transmembrane</keyword>
<dbReference type="Proteomes" id="UP000683417">
    <property type="component" value="Unassembled WGS sequence"/>
</dbReference>
<feature type="transmembrane region" description="Helical" evidence="1">
    <location>
        <begin position="454"/>
        <end position="476"/>
    </location>
</feature>
<keyword evidence="1" id="KW-1133">Transmembrane helix</keyword>
<name>A0A9W4GBY9_BLUGR</name>
<feature type="transmembrane region" description="Helical" evidence="1">
    <location>
        <begin position="602"/>
        <end position="627"/>
    </location>
</feature>
<comment type="caution">
    <text evidence="2">The sequence shown here is derived from an EMBL/GenBank/DDBJ whole genome shotgun (WGS) entry which is preliminary data.</text>
</comment>
<feature type="transmembrane region" description="Helical" evidence="1">
    <location>
        <begin position="716"/>
        <end position="740"/>
    </location>
</feature>
<evidence type="ECO:0000313" key="2">
    <source>
        <dbReference type="EMBL" id="CAD6498743.1"/>
    </source>
</evidence>
<reference evidence="2" key="1">
    <citation type="submission" date="2020-10" db="EMBL/GenBank/DDBJ databases">
        <authorList>
            <person name="Muller C M."/>
        </authorList>
    </citation>
    <scope>NUCLEOTIDE SEQUENCE</scope>
    <source>
        <strain evidence="2">THUN-12</strain>
    </source>
</reference>
<gene>
    <name evidence="2" type="ORF">BGTH12_LOCUS101</name>
</gene>
<dbReference type="InterPro" id="IPR021840">
    <property type="entry name" value="DUF3433"/>
</dbReference>
<dbReference type="Pfam" id="PF11915">
    <property type="entry name" value="DUF3433"/>
    <property type="match status" value="1"/>
</dbReference>
<feature type="transmembrane region" description="Helical" evidence="1">
    <location>
        <begin position="647"/>
        <end position="666"/>
    </location>
</feature>
<keyword evidence="1" id="KW-0472">Membrane</keyword>
<feature type="transmembrane region" description="Helical" evidence="1">
    <location>
        <begin position="311"/>
        <end position="332"/>
    </location>
</feature>
<feature type="transmembrane region" description="Helical" evidence="1">
    <location>
        <begin position="352"/>
        <end position="369"/>
    </location>
</feature>
<feature type="transmembrane region" description="Helical" evidence="1">
    <location>
        <begin position="418"/>
        <end position="442"/>
    </location>
</feature>
<dbReference type="PANTHER" id="PTHR37544">
    <property type="entry name" value="SPRAY-RELATED"/>
    <property type="match status" value="1"/>
</dbReference>
<evidence type="ECO:0000313" key="3">
    <source>
        <dbReference type="Proteomes" id="UP000683417"/>
    </source>
</evidence>
<dbReference type="EMBL" id="CAJHIT010000001">
    <property type="protein sequence ID" value="CAD6498743.1"/>
    <property type="molecule type" value="Genomic_DNA"/>
</dbReference>
<sequence length="867" mass="97216">MRFGEMEPRENSNYDWSRRMNTYDIPHTPENAKLEPEALSSLNSSTSNPTTVIRFHNARILQNQVFYSSSTQRSPDLYLPPFQGPINNADSLPNSVQSNEYEKFTTNVNASTYFPPTEKTSNKPLQMEMIQNSDSLSTSLRDKAHNYDPNLPSPVDSTPYILYAIDQLSRAEGARSPAILPNASCCDSYPVERILPNYGLGYTTSGPCHEIAPVEWSPKSDATKLPGPEFALHYMSPEREREGLALTRKYRSSPDPSRLYSVITSEPQTSSPGIPTSPISNCSDIFIPTGQPKNSSRFPDLTFVPRILRPISMIILSFFCLCIIISLVVLAVCFRDNGIREWSGESSYRGDFIFRFLPQIIAGIAFIYVQSIMSAITRIMPFVLLANPEVQGHSNALFARIYPLTTLPTRSGNVPTDIFMFFYWLSVFTIPLQSSLFSPALLNGSWRWLTVQGIAWALVALYVLILIAAIGTGCFFHKLTTGLVWDPRSLADIIALLPRSNSLNKFAGTDILASKEEIRRKLGWRSDRLGYWRTPNPYQEVFYCFGQEGVAEAQNTSMYSLFHDRILNFNSQRLVDAEKAVRRHDPRIRFRYIPWYLRDYSVGLWFALGFAFLLALSIAAFLPRVAIWHSFCPLVSVGTDSAGFSNAYFLYSFVPSLVGMVLYLLYQPLDMGLRVLKPWIELSNVDGTTADESLLLDYPASYPIQVTLSAISAGHYLIATTSFLSTIFILLPILAGGLFSPFVSSISEGDRLILNMSAFIPLLLLLTLYIVGLLLLLPRLHRMYLPHGISCLAEVIAFFHNSHVIDDAAFSSARSKTELTTRLLAEKSRGGMHRWAFGIYKGRNGKDSLGIERVGRNPGVGLMILSR</sequence>
<proteinExistence type="predicted"/>
<protein>
    <submittedName>
        <fullName evidence="2">BgTH12-04404</fullName>
    </submittedName>
</protein>
<evidence type="ECO:0000256" key="1">
    <source>
        <dbReference type="SAM" id="Phobius"/>
    </source>
</evidence>
<accession>A0A9W4GBY9</accession>
<dbReference type="PANTHER" id="PTHR37544:SF1">
    <property type="entry name" value="PHOSPHORIBOSYLAMINOIMIDAZOLE-SUCCINOCARBOXAMIDE SYNTHASE"/>
    <property type="match status" value="1"/>
</dbReference>
<dbReference type="AlphaFoldDB" id="A0A9W4GBY9"/>
<organism evidence="2 3">
    <name type="scientific">Blumeria graminis f. sp. triticale</name>
    <dbReference type="NCBI Taxonomy" id="1689686"/>
    <lineage>
        <taxon>Eukaryota</taxon>
        <taxon>Fungi</taxon>
        <taxon>Dikarya</taxon>
        <taxon>Ascomycota</taxon>
        <taxon>Pezizomycotina</taxon>
        <taxon>Leotiomycetes</taxon>
        <taxon>Erysiphales</taxon>
        <taxon>Erysiphaceae</taxon>
        <taxon>Blumeria</taxon>
    </lineage>
</organism>